<feature type="region of interest" description="Disordered" evidence="1">
    <location>
        <begin position="210"/>
        <end position="275"/>
    </location>
</feature>
<comment type="caution">
    <text evidence="2">The sequence shown here is derived from an EMBL/GenBank/DDBJ whole genome shotgun (WGS) entry which is preliminary data.</text>
</comment>
<organism evidence="2 3">
    <name type="scientific">Argiope bruennichi</name>
    <name type="common">Wasp spider</name>
    <name type="synonym">Aranea bruennichi</name>
    <dbReference type="NCBI Taxonomy" id="94029"/>
    <lineage>
        <taxon>Eukaryota</taxon>
        <taxon>Metazoa</taxon>
        <taxon>Ecdysozoa</taxon>
        <taxon>Arthropoda</taxon>
        <taxon>Chelicerata</taxon>
        <taxon>Arachnida</taxon>
        <taxon>Araneae</taxon>
        <taxon>Araneomorphae</taxon>
        <taxon>Entelegynae</taxon>
        <taxon>Araneoidea</taxon>
        <taxon>Araneidae</taxon>
        <taxon>Argiope</taxon>
    </lineage>
</organism>
<accession>A0A8T0FUF3</accession>
<feature type="region of interest" description="Disordered" evidence="1">
    <location>
        <begin position="454"/>
        <end position="540"/>
    </location>
</feature>
<feature type="region of interest" description="Disordered" evidence="1">
    <location>
        <begin position="1"/>
        <end position="21"/>
    </location>
</feature>
<feature type="compositionally biased region" description="Basic and acidic residues" evidence="1">
    <location>
        <begin position="344"/>
        <end position="357"/>
    </location>
</feature>
<dbReference type="Proteomes" id="UP000807504">
    <property type="component" value="Unassembled WGS sequence"/>
</dbReference>
<evidence type="ECO:0000313" key="3">
    <source>
        <dbReference type="Proteomes" id="UP000807504"/>
    </source>
</evidence>
<evidence type="ECO:0000313" key="2">
    <source>
        <dbReference type="EMBL" id="KAF8794754.1"/>
    </source>
</evidence>
<proteinExistence type="predicted"/>
<feature type="compositionally biased region" description="Basic and acidic residues" evidence="1">
    <location>
        <begin position="216"/>
        <end position="225"/>
    </location>
</feature>
<feature type="region of interest" description="Disordered" evidence="1">
    <location>
        <begin position="91"/>
        <end position="112"/>
    </location>
</feature>
<sequence length="580" mass="64727">MEKNSDTDDTNSGDSLVDNTENQGLETIFELEKSLFLKQQHLEKHFEDLKKTIDMHRSRMAYLDNLLSNNKIIEHKSIDWENLERLVSPLGSPTHKSQNLSEDTKENLPDSTVSAGSLRKLDAISHSNEEIFDPSEILPLETSPASAREFKDISLNPETSEAMVEIPTEQFQSNISDKNLVNDDIQETIVDIESETSFEINLHRDIMESYADSSENSDRKGKEAANPKFRYKKRSKANVPSRESIAEETPIKHSEEMFDTPETKTPKLQSPTDEFIKTSPSMMCKELDSSEYKEECDTSSCESLSKSTLIKHSKKEVGTPGSKALRPQSSKEEFTRVSPSVKRKIGDSNEQDNDKMQSNESCSKTSPFTKLSGNREDDDYLKIAKKLKFEDNEKPSEQCPYTTSLLLQKKHEELCINLEELIDESETDQSHYASEQLIFQSTSGLSNPVSCIFTSEESSRTDESEDVSSSGTGVSSLFYVSEDVSSSETGESASKDAPSSEIGEPSLANVGEDVPSSEIGESSLANVSEDVPSSEIGESSLASAIEDVEFSDREESYFITVDEDISLSKEQPLRGIREDK</sequence>
<reference evidence="2" key="2">
    <citation type="submission" date="2020-06" db="EMBL/GenBank/DDBJ databases">
        <authorList>
            <person name="Sheffer M."/>
        </authorList>
    </citation>
    <scope>NUCLEOTIDE SEQUENCE</scope>
</reference>
<dbReference type="EMBL" id="JABXBU010000002">
    <property type="protein sequence ID" value="KAF8794754.1"/>
    <property type="molecule type" value="Genomic_DNA"/>
</dbReference>
<reference evidence="2" key="1">
    <citation type="journal article" date="2020" name="bioRxiv">
        <title>Chromosome-level reference genome of the European wasp spider Argiope bruennichi: a resource for studies on range expansion and evolutionary adaptation.</title>
        <authorList>
            <person name="Sheffer M.M."/>
            <person name="Hoppe A."/>
            <person name="Krehenwinkel H."/>
            <person name="Uhl G."/>
            <person name="Kuss A.W."/>
            <person name="Jensen L."/>
            <person name="Jensen C."/>
            <person name="Gillespie R.G."/>
            <person name="Hoff K.J."/>
            <person name="Prost S."/>
        </authorList>
    </citation>
    <scope>NUCLEOTIDE SEQUENCE</scope>
</reference>
<keyword evidence="3" id="KW-1185">Reference proteome</keyword>
<feature type="compositionally biased region" description="Polar residues" evidence="1">
    <location>
        <begin position="483"/>
        <end position="492"/>
    </location>
</feature>
<evidence type="ECO:0000256" key="1">
    <source>
        <dbReference type="SAM" id="MobiDB-lite"/>
    </source>
</evidence>
<gene>
    <name evidence="2" type="ORF">HNY73_002696</name>
</gene>
<protein>
    <submittedName>
        <fullName evidence="2">Uncharacterized protein</fullName>
    </submittedName>
</protein>
<feature type="compositionally biased region" description="Basic and acidic residues" evidence="1">
    <location>
        <begin position="249"/>
        <end position="265"/>
    </location>
</feature>
<dbReference type="AlphaFoldDB" id="A0A8T0FUF3"/>
<name>A0A8T0FUF3_ARGBR</name>
<feature type="region of interest" description="Disordered" evidence="1">
    <location>
        <begin position="306"/>
        <end position="374"/>
    </location>
</feature>
<feature type="compositionally biased region" description="Polar residues" evidence="1">
    <location>
        <begin position="358"/>
        <end position="372"/>
    </location>
</feature>